<keyword evidence="1" id="KW-0472">Membrane</keyword>
<gene>
    <name evidence="3" type="ORF">E7101_00345</name>
</gene>
<dbReference type="Pfam" id="PF20030">
    <property type="entry name" value="bpMoxR"/>
    <property type="match status" value="1"/>
</dbReference>
<dbReference type="Gene3D" id="3.40.50.300">
    <property type="entry name" value="P-loop containing nucleotide triphosphate hydrolases"/>
    <property type="match status" value="1"/>
</dbReference>
<dbReference type="SMART" id="SM00382">
    <property type="entry name" value="AAA"/>
    <property type="match status" value="1"/>
</dbReference>
<evidence type="ECO:0000313" key="3">
    <source>
        <dbReference type="EMBL" id="MBE6269394.1"/>
    </source>
</evidence>
<evidence type="ECO:0000259" key="2">
    <source>
        <dbReference type="SMART" id="SM00382"/>
    </source>
</evidence>
<protein>
    <submittedName>
        <fullName evidence="3">ATPase</fullName>
    </submittedName>
</protein>
<dbReference type="PANTHER" id="PTHR32204:SF0">
    <property type="entry name" value="ATPASE RAVA"/>
    <property type="match status" value="1"/>
</dbReference>
<evidence type="ECO:0000256" key="1">
    <source>
        <dbReference type="SAM" id="Phobius"/>
    </source>
</evidence>
<proteinExistence type="predicted"/>
<organism evidence="3 4">
    <name type="scientific">Xylanibacter ruminicola</name>
    <name type="common">Prevotella ruminicola</name>
    <dbReference type="NCBI Taxonomy" id="839"/>
    <lineage>
        <taxon>Bacteria</taxon>
        <taxon>Pseudomonadati</taxon>
        <taxon>Bacteroidota</taxon>
        <taxon>Bacteroidia</taxon>
        <taxon>Bacteroidales</taxon>
        <taxon>Prevotellaceae</taxon>
        <taxon>Xylanibacter</taxon>
    </lineage>
</organism>
<dbReference type="Proteomes" id="UP000806522">
    <property type="component" value="Unassembled WGS sequence"/>
</dbReference>
<keyword evidence="1" id="KW-1133">Transmembrane helix</keyword>
<accession>A0A9D5P2G8</accession>
<sequence length="514" mass="58987">MQGAIKERIQSLLGAINQGIYEKDTELAMALLAALAGESIILLGPPGVAKSMIARRLKLAFRNAHSFEYLMSRFSTPDEIFGPVSISKLKDADKYERNTDGYLPTADVVFLDEIWKAGPAIQNTLLTVINEKLFRNGDKEMKLPLKLLVAASNELPTQGEGLEALWDRFIIRLECGNIKTEKNFNAMLLDNTIDDDIVVSDDIKISNDEYHEWNDAINRIGVSENILKCINFIRKAITNVHIGQTDEHHNVYVSDRRWKNIIRLLRTSAFIHDRSEVSFEDLLPIYNCLWQEPEEAEGIRTIVIQALFHEYTSIFAYLREDLSNDIRVNRQHRATEKARKSMKVFDSNKKIYDNYYYHLLDHDTGNTYVFISDYQNLKQRTIGNLGQGGIIYKDPKNPNRSIIRSYNGGEMPMGASSVYLTRDEEYIYIDGVRFYIETLGRGERQTLPSKHGNVSGRDFYQELEELSTGIKHRTDEIVANILVSDQDKKEVTDYAQRLFVEIAHTRQDLEKLEG</sequence>
<feature type="transmembrane region" description="Helical" evidence="1">
    <location>
        <begin position="27"/>
        <end position="49"/>
    </location>
</feature>
<dbReference type="InterPro" id="IPR003593">
    <property type="entry name" value="AAA+_ATPase"/>
</dbReference>
<name>A0A9D5P2G8_XYLRU</name>
<dbReference type="PANTHER" id="PTHR32204">
    <property type="entry name" value="ATPASE RAVA"/>
    <property type="match status" value="1"/>
</dbReference>
<comment type="caution">
    <text evidence="3">The sequence shown here is derived from an EMBL/GenBank/DDBJ whole genome shotgun (WGS) entry which is preliminary data.</text>
</comment>
<feature type="domain" description="AAA+ ATPase" evidence="2">
    <location>
        <begin position="36"/>
        <end position="179"/>
    </location>
</feature>
<dbReference type="AlphaFoldDB" id="A0A9D5P2G8"/>
<reference evidence="3" key="1">
    <citation type="submission" date="2019-04" db="EMBL/GenBank/DDBJ databases">
        <title>Evolution of Biomass-Degrading Anaerobic Consortia Revealed by Metagenomics.</title>
        <authorList>
            <person name="Peng X."/>
        </authorList>
    </citation>
    <scope>NUCLEOTIDE SEQUENCE</scope>
    <source>
        <strain evidence="3">SIG140</strain>
    </source>
</reference>
<dbReference type="SUPFAM" id="SSF52540">
    <property type="entry name" value="P-loop containing nucleoside triphosphate hydrolases"/>
    <property type="match status" value="1"/>
</dbReference>
<keyword evidence="1" id="KW-0812">Transmembrane</keyword>
<dbReference type="InterPro" id="IPR045427">
    <property type="entry name" value="MoxR"/>
</dbReference>
<dbReference type="Pfam" id="PF17868">
    <property type="entry name" value="AAA_lid_8"/>
    <property type="match status" value="1"/>
</dbReference>
<evidence type="ECO:0000313" key="4">
    <source>
        <dbReference type="Proteomes" id="UP000806522"/>
    </source>
</evidence>
<dbReference type="EMBL" id="SUYC01000001">
    <property type="protein sequence ID" value="MBE6269394.1"/>
    <property type="molecule type" value="Genomic_DNA"/>
</dbReference>
<dbReference type="InterPro" id="IPR050513">
    <property type="entry name" value="RavA_ATPases"/>
</dbReference>
<dbReference type="InterPro" id="IPR041538">
    <property type="entry name" value="RavA-like_AAA_lid"/>
</dbReference>
<dbReference type="CDD" id="cd00009">
    <property type="entry name" value="AAA"/>
    <property type="match status" value="1"/>
</dbReference>
<dbReference type="InterPro" id="IPR027417">
    <property type="entry name" value="P-loop_NTPase"/>
</dbReference>